<evidence type="ECO:0000313" key="1">
    <source>
        <dbReference type="EMBL" id="TDX26022.1"/>
    </source>
</evidence>
<organism evidence="1 2">
    <name type="scientific">Modicisalibacter xianhensis</name>
    <dbReference type="NCBI Taxonomy" id="442341"/>
    <lineage>
        <taxon>Bacteria</taxon>
        <taxon>Pseudomonadati</taxon>
        <taxon>Pseudomonadota</taxon>
        <taxon>Gammaproteobacteria</taxon>
        <taxon>Oceanospirillales</taxon>
        <taxon>Halomonadaceae</taxon>
        <taxon>Modicisalibacter</taxon>
    </lineage>
</organism>
<dbReference type="RefSeq" id="WP_134019526.1">
    <property type="nucleotide sequence ID" value="NZ_SOEC01000017.1"/>
</dbReference>
<comment type="caution">
    <text evidence="1">The sequence shown here is derived from an EMBL/GenBank/DDBJ whole genome shotgun (WGS) entry which is preliminary data.</text>
</comment>
<proteinExistence type="predicted"/>
<dbReference type="Proteomes" id="UP000294489">
    <property type="component" value="Unassembled WGS sequence"/>
</dbReference>
<name>A0A4R8FKW7_9GAMM</name>
<accession>A0A4R8FKW7</accession>
<dbReference type="EMBL" id="SOEC01000017">
    <property type="protein sequence ID" value="TDX26022.1"/>
    <property type="molecule type" value="Genomic_DNA"/>
</dbReference>
<protein>
    <recommendedName>
        <fullName evidence="3">Uracil DNA glycosylase superfamily protein</fullName>
    </recommendedName>
</protein>
<dbReference type="AlphaFoldDB" id="A0A4R8FKW7"/>
<dbReference type="OrthoDB" id="1149978at2"/>
<gene>
    <name evidence="1" type="ORF">DFO67_1174</name>
</gene>
<reference evidence="1 2" key="1">
    <citation type="submission" date="2019-03" db="EMBL/GenBank/DDBJ databases">
        <title>Freshwater and sediment microbial communities from various areas in North America, analyzing microbe dynamics in response to fracking.</title>
        <authorList>
            <person name="Lamendella R."/>
        </authorList>
    </citation>
    <scope>NUCLEOTIDE SEQUENCE [LARGE SCALE GENOMIC DNA]</scope>
    <source>
        <strain evidence="1 2">6_TX</strain>
    </source>
</reference>
<evidence type="ECO:0000313" key="2">
    <source>
        <dbReference type="Proteomes" id="UP000294489"/>
    </source>
</evidence>
<evidence type="ECO:0008006" key="3">
    <source>
        <dbReference type="Google" id="ProtNLM"/>
    </source>
</evidence>
<sequence length="222" mass="25210">MTTLKKTHYTERFDEQLGLIPHFQSYPRMRPFVGTEYGQHGPRILLIAESHYLPLESTIHLSAERWYDSTENDLCLQKERGSIHTREILNKNSGRWIKKGHTIFRQLEIALAEAGYPASDNMLKYIAFMNGFQRPAVSKLSINPTAQDVEISAKTVAAVIKTLQPEHVVFVSSKANRLIGKQLGIRSHSVPHPASAWWHRASKKGTGKSQFVSIIRNLLLPE</sequence>